<sequence>MSKYAQRGNNQVDVYYLYDHNDEIKPLGESQYYADELDLDNDGDTT</sequence>
<comment type="caution">
    <text evidence="1">The sequence shown here is derived from an EMBL/GenBank/DDBJ whole genome shotgun (WGS) entry which is preliminary data.</text>
</comment>
<accession>W1Y362</accession>
<organism evidence="1">
    <name type="scientific">human gut metagenome</name>
    <dbReference type="NCBI Taxonomy" id="408170"/>
    <lineage>
        <taxon>unclassified sequences</taxon>
        <taxon>metagenomes</taxon>
        <taxon>organismal metagenomes</taxon>
    </lineage>
</organism>
<feature type="non-terminal residue" evidence="1">
    <location>
        <position position="46"/>
    </location>
</feature>
<proteinExistence type="predicted"/>
<name>W1Y362_9ZZZZ</name>
<gene>
    <name evidence="1" type="ORF">Q604_UNBC10064G0001</name>
</gene>
<reference evidence="1" key="1">
    <citation type="submission" date="2013-12" db="EMBL/GenBank/DDBJ databases">
        <title>A Varibaculum cambriense genome reconstructed from a premature infant gut community with otherwise low bacterial novelty that shifts toward anaerobic metabolism during the third week of life.</title>
        <authorList>
            <person name="Brown C.T."/>
            <person name="Sharon I."/>
            <person name="Thomas B.C."/>
            <person name="Castelle C.J."/>
            <person name="Morowitz M.J."/>
            <person name="Banfield J.F."/>
        </authorList>
    </citation>
    <scope>NUCLEOTIDE SEQUENCE</scope>
</reference>
<dbReference type="EMBL" id="AZMM01010064">
    <property type="protein sequence ID" value="ETJ35564.1"/>
    <property type="molecule type" value="Genomic_DNA"/>
</dbReference>
<dbReference type="AlphaFoldDB" id="W1Y362"/>
<protein>
    <submittedName>
        <fullName evidence="1">Uncharacterized protein</fullName>
    </submittedName>
</protein>
<evidence type="ECO:0000313" key="1">
    <source>
        <dbReference type="EMBL" id="ETJ35564.1"/>
    </source>
</evidence>